<dbReference type="Proteomes" id="UP000469545">
    <property type="component" value="Unassembled WGS sequence"/>
</dbReference>
<gene>
    <name evidence="1" type="ORF">G3I46_08795</name>
</gene>
<dbReference type="Pfam" id="PF14078">
    <property type="entry name" value="DUF4259"/>
    <property type="match status" value="1"/>
</dbReference>
<evidence type="ECO:0000313" key="1">
    <source>
        <dbReference type="EMBL" id="NEB16618.1"/>
    </source>
</evidence>
<dbReference type="EMBL" id="JAAGMB010000198">
    <property type="protein sequence ID" value="NEB16618.1"/>
    <property type="molecule type" value="Genomic_DNA"/>
</dbReference>
<evidence type="ECO:0000313" key="2">
    <source>
        <dbReference type="Proteomes" id="UP000469545"/>
    </source>
</evidence>
<reference evidence="1 2" key="1">
    <citation type="submission" date="2020-01" db="EMBL/GenBank/DDBJ databases">
        <title>Insect and environment-associated Actinomycetes.</title>
        <authorList>
            <person name="Currrie C."/>
            <person name="Chevrette M."/>
            <person name="Carlson C."/>
            <person name="Stubbendieck R."/>
            <person name="Wendt-Pienkowski E."/>
        </authorList>
    </citation>
    <scope>NUCLEOTIDE SEQUENCE [LARGE SCALE GENOMIC DNA]</scope>
    <source>
        <strain evidence="1 2">SID14172</strain>
    </source>
</reference>
<sequence>MGTWDIHPFDNDTAADFANDLDDADMLEREALIRRVLVRAADSKDYLEAPEAEEAVAAAALVAAQCSDTGPANIPYGPEEPIPTLSADLRSLAVEALDRVVADESELSELWEGAEGGRAWERSIGQLRQVLDPAPQAQGDALFAI</sequence>
<organism evidence="1 2">
    <name type="scientific">Streptomyces coelicoflavus</name>
    <dbReference type="NCBI Taxonomy" id="285562"/>
    <lineage>
        <taxon>Bacteria</taxon>
        <taxon>Bacillati</taxon>
        <taxon>Actinomycetota</taxon>
        <taxon>Actinomycetes</taxon>
        <taxon>Kitasatosporales</taxon>
        <taxon>Streptomycetaceae</taxon>
        <taxon>Streptomyces</taxon>
    </lineage>
</organism>
<protein>
    <submittedName>
        <fullName evidence="1">DUF4259 domain-containing protein</fullName>
    </submittedName>
</protein>
<dbReference type="InterPro" id="IPR025355">
    <property type="entry name" value="DUF4259"/>
</dbReference>
<dbReference type="AlphaFoldDB" id="A0A6N9UFT0"/>
<proteinExistence type="predicted"/>
<accession>A0A6N9UFT0</accession>
<name>A0A6N9UFT0_9ACTN</name>
<comment type="caution">
    <text evidence="1">The sequence shown here is derived from an EMBL/GenBank/DDBJ whole genome shotgun (WGS) entry which is preliminary data.</text>
</comment>
<keyword evidence="2" id="KW-1185">Reference proteome</keyword>